<reference evidence="1 3" key="1">
    <citation type="submission" date="2016-10" db="EMBL/GenBank/DDBJ databases">
        <title>Complete Genome Sequence of Acetogen Clostridium formicoaceticum ATCC 27076.</title>
        <authorList>
            <person name="Bao T."/>
            <person name="Cheng C."/>
            <person name="Zhao J."/>
            <person name="Yang S.-T."/>
            <person name="Wang J."/>
            <person name="Wang M."/>
        </authorList>
    </citation>
    <scope>NUCLEOTIDE SEQUENCE [LARGE SCALE GENOMIC DNA]</scope>
    <source>
        <strain evidence="1 3">ATCC 27076</strain>
    </source>
</reference>
<dbReference type="KEGG" id="cfm:BJL90_08975"/>
<dbReference type="Gene3D" id="1.10.10.10">
    <property type="entry name" value="Winged helix-like DNA-binding domain superfamily/Winged helix DNA-binding domain"/>
    <property type="match status" value="1"/>
</dbReference>
<dbReference type="InterPro" id="IPR036388">
    <property type="entry name" value="WH-like_DNA-bd_sf"/>
</dbReference>
<keyword evidence="3" id="KW-1185">Reference proteome</keyword>
<dbReference type="EMBL" id="CP017603">
    <property type="protein sequence ID" value="AOY76019.1"/>
    <property type="molecule type" value="Genomic_DNA"/>
</dbReference>
<evidence type="ECO:0000313" key="4">
    <source>
        <dbReference type="Proteomes" id="UP000192478"/>
    </source>
</evidence>
<name>A0AAC9RGE0_9CLOT</name>
<accession>A0AAC9RGE0</accession>
<reference evidence="2 4" key="2">
    <citation type="submission" date="2017-03" db="EMBL/GenBank/DDBJ databases">
        <title>Complete sequence of Clostridium formicaceticum DSM 92.</title>
        <authorList>
            <person name="Poehlein A."/>
            <person name="Karl M."/>
            <person name="Bengelsdorf F.R."/>
            <person name="Duerre P."/>
            <person name="Daniel R."/>
        </authorList>
    </citation>
    <scope>NUCLEOTIDE SEQUENCE [LARGE SCALE GENOMIC DNA]</scope>
    <source>
        <strain evidence="2 4">DSM 92</strain>
    </source>
</reference>
<dbReference type="Proteomes" id="UP000177894">
    <property type="component" value="Chromosome"/>
</dbReference>
<dbReference type="Proteomes" id="UP000192478">
    <property type="component" value="Chromosome"/>
</dbReference>
<sequence>MSECKENKTSSRNWQKAMRQITELGGAVFSNKALRKYFRDNCCKSHTNKTYSDMADVYGQIVSSGCYYESINKLQNDGSFYISSKCIAEEISLPVRRVRDIVTMLCEHELIEKKKITGEANRYKVNPEKFEELVKDVKFKCRGNEIQDE</sequence>
<dbReference type="EMBL" id="CP020559">
    <property type="protein sequence ID" value="ARE86376.1"/>
    <property type="molecule type" value="Genomic_DNA"/>
</dbReference>
<proteinExistence type="predicted"/>
<evidence type="ECO:0000313" key="3">
    <source>
        <dbReference type="Proteomes" id="UP000177894"/>
    </source>
</evidence>
<evidence type="ECO:0000313" key="2">
    <source>
        <dbReference type="EMBL" id="ARE86376.1"/>
    </source>
</evidence>
<dbReference type="AlphaFoldDB" id="A0AAC9RGE0"/>
<evidence type="ECO:0000313" key="1">
    <source>
        <dbReference type="EMBL" id="AOY76019.1"/>
    </source>
</evidence>
<gene>
    <name evidence="1" type="ORF">BJL90_08975</name>
    <name evidence="2" type="ORF">CLFO_06980</name>
</gene>
<protein>
    <submittedName>
        <fullName evidence="2">Uncharacterized protein</fullName>
    </submittedName>
</protein>
<dbReference type="RefSeq" id="WP_070966809.1">
    <property type="nucleotide sequence ID" value="NZ_CP017603.1"/>
</dbReference>
<organism evidence="2 4">
    <name type="scientific">Clostridium formicaceticum</name>
    <dbReference type="NCBI Taxonomy" id="1497"/>
    <lineage>
        <taxon>Bacteria</taxon>
        <taxon>Bacillati</taxon>
        <taxon>Bacillota</taxon>
        <taxon>Clostridia</taxon>
        <taxon>Eubacteriales</taxon>
        <taxon>Clostridiaceae</taxon>
        <taxon>Clostridium</taxon>
    </lineage>
</organism>